<keyword evidence="1" id="KW-0732">Signal</keyword>
<feature type="chain" id="PRO_5011688969" description="DUF4846 domain-containing protein" evidence="1">
    <location>
        <begin position="23"/>
        <end position="294"/>
    </location>
</feature>
<reference evidence="2 3" key="1">
    <citation type="submission" date="2016-10" db="EMBL/GenBank/DDBJ databases">
        <authorList>
            <person name="de Groot N.N."/>
        </authorList>
    </citation>
    <scope>NUCLEOTIDE SEQUENCE [LARGE SCALE GENOMIC DNA]</scope>
    <source>
        <strain evidence="2 3">DSM 18978</strain>
    </source>
</reference>
<dbReference type="Proteomes" id="UP000198636">
    <property type="component" value="Unassembled WGS sequence"/>
</dbReference>
<sequence length="294" mass="33775">MKKIIIVLSLLMLVVSCQFRSADDHQTDKPLDVAPISEVGDSKQELINIEGKIIEDRFNVPEGFTRIEITEDSFGAYLRNLPLKAHDSRVLYYDGREKNKPNVYDAVVDMDLGNRDLQQCADAIIRLRAEYFYGKGEYDKIHFNFTNGFRVDYTKWMDGYRISVVGNEVSWVKRAEASNTYDDFRKYLDIVFAYAGTISLSQELHPVAVEEMEIGDVFIQGGSPGHAVIVVDMAENIETGEKLFLLAQSYMPAQDTQILINPMDKELSPWYSLNFGETLYTPEWTFSRRDLKRF</sequence>
<dbReference type="OrthoDB" id="5511471at2"/>
<dbReference type="EMBL" id="FMUS01000001">
    <property type="protein sequence ID" value="SCX81478.1"/>
    <property type="molecule type" value="Genomic_DNA"/>
</dbReference>
<dbReference type="AlphaFoldDB" id="A0A1G5AU87"/>
<dbReference type="InterPro" id="IPR032315">
    <property type="entry name" value="DUF4846"/>
</dbReference>
<evidence type="ECO:0000313" key="3">
    <source>
        <dbReference type="Proteomes" id="UP000198636"/>
    </source>
</evidence>
<name>A0A1G5AU87_9FIRM</name>
<accession>A0A1G5AU87</accession>
<evidence type="ECO:0008006" key="4">
    <source>
        <dbReference type="Google" id="ProtNLM"/>
    </source>
</evidence>
<protein>
    <recommendedName>
        <fullName evidence="4">DUF4846 domain-containing protein</fullName>
    </recommendedName>
</protein>
<dbReference type="Pfam" id="PF16138">
    <property type="entry name" value="DUF4846"/>
    <property type="match status" value="1"/>
</dbReference>
<proteinExistence type="predicted"/>
<keyword evidence="3" id="KW-1185">Reference proteome</keyword>
<dbReference type="RefSeq" id="WP_091539128.1">
    <property type="nucleotide sequence ID" value="NZ_FMUS01000001.1"/>
</dbReference>
<evidence type="ECO:0000313" key="2">
    <source>
        <dbReference type="EMBL" id="SCX81478.1"/>
    </source>
</evidence>
<feature type="signal peptide" evidence="1">
    <location>
        <begin position="1"/>
        <end position="22"/>
    </location>
</feature>
<dbReference type="PROSITE" id="PS51257">
    <property type="entry name" value="PROKAR_LIPOPROTEIN"/>
    <property type="match status" value="1"/>
</dbReference>
<gene>
    <name evidence="2" type="ORF">SAMN03080606_00291</name>
</gene>
<organism evidence="2 3">
    <name type="scientific">Alkaliphilus peptidifermentans DSM 18978</name>
    <dbReference type="NCBI Taxonomy" id="1120976"/>
    <lineage>
        <taxon>Bacteria</taxon>
        <taxon>Bacillati</taxon>
        <taxon>Bacillota</taxon>
        <taxon>Clostridia</taxon>
        <taxon>Peptostreptococcales</taxon>
        <taxon>Natronincolaceae</taxon>
        <taxon>Alkaliphilus</taxon>
    </lineage>
</organism>
<evidence type="ECO:0000256" key="1">
    <source>
        <dbReference type="SAM" id="SignalP"/>
    </source>
</evidence>